<evidence type="ECO:0000313" key="3">
    <source>
        <dbReference type="Proteomes" id="UP000192758"/>
    </source>
</evidence>
<gene>
    <name evidence="2" type="ORF">EHP00_1969</name>
</gene>
<dbReference type="PANTHER" id="PTHR46430">
    <property type="entry name" value="PROTEIN SKT5-RELATED"/>
    <property type="match status" value="1"/>
</dbReference>
<reference evidence="2 3" key="1">
    <citation type="journal article" date="2017" name="Environ. Microbiol.">
        <title>Decay of the glycolytic pathway and adaptation to intranuclear parasitism within Enterocytozoonidae microsporidia.</title>
        <authorList>
            <person name="Wiredu Boakye D."/>
            <person name="Jaroenlak P."/>
            <person name="Prachumwat A."/>
            <person name="Williams T.A."/>
            <person name="Bateman K.S."/>
            <person name="Itsathitphaisarn O."/>
            <person name="Sritunyalucksana K."/>
            <person name="Paszkiewicz K.H."/>
            <person name="Moore K.A."/>
            <person name="Stentiford G.D."/>
            <person name="Williams B.A."/>
        </authorList>
    </citation>
    <scope>NUCLEOTIDE SEQUENCE [LARGE SCALE GENOMIC DNA]</scope>
    <source>
        <strain evidence="2 3">TH1</strain>
    </source>
</reference>
<proteinExistence type="predicted"/>
<dbReference type="AlphaFoldDB" id="A0A1W0E7I4"/>
<name>A0A1W0E7I4_9MICR</name>
<keyword evidence="3" id="KW-1185">Reference proteome</keyword>
<dbReference type="InterPro" id="IPR011990">
    <property type="entry name" value="TPR-like_helical_dom_sf"/>
</dbReference>
<dbReference type="STRING" id="646526.A0A1W0E7I4"/>
<dbReference type="Pfam" id="PF08238">
    <property type="entry name" value="Sel1"/>
    <property type="match status" value="4"/>
</dbReference>
<dbReference type="OrthoDB" id="272077at2759"/>
<dbReference type="Gene3D" id="1.25.40.10">
    <property type="entry name" value="Tetratricopeptide repeat domain"/>
    <property type="match status" value="1"/>
</dbReference>
<organism evidence="2 3">
    <name type="scientific">Ecytonucleospora hepatopenaei</name>
    <dbReference type="NCBI Taxonomy" id="646526"/>
    <lineage>
        <taxon>Eukaryota</taxon>
        <taxon>Fungi</taxon>
        <taxon>Fungi incertae sedis</taxon>
        <taxon>Microsporidia</taxon>
        <taxon>Enterocytozoonidae</taxon>
        <taxon>Ecytonucleospora</taxon>
    </lineage>
</organism>
<keyword evidence="1" id="KW-0677">Repeat</keyword>
<dbReference type="InterPro" id="IPR051726">
    <property type="entry name" value="Chitin_Synth_Reg"/>
</dbReference>
<evidence type="ECO:0000313" key="2">
    <source>
        <dbReference type="EMBL" id="OQS55227.1"/>
    </source>
</evidence>
<dbReference type="InterPro" id="IPR006597">
    <property type="entry name" value="Sel1-like"/>
</dbReference>
<sequence length="373" mass="43203">MLYSLASKGNSAMGMFYLARCYEHGIGVERDKEVARNLYKAVAKQGHHKGLYRFALICLKNNEVQLGQNYLRQAVISKEREIKRIMKNNSNILYNDNSNINSNILYDNNNINSNINNHKYYNPMLVNNCPYFYHLGMLYMTDHSQLIKDISYAFDVFKKGAGYGCKHCMFMVGEYYEKNIIDYNTKLNNSNNKLNNSNTNTDKLNNTNSNKLNNTNINNKLNNNILNNNNNINNNNVNIAYKYYANAAALNQSDAQIKIGRLLLRNNRHNNNNSNNSNIKYNNSNIKYNDNNDNTNNSNTNLNIAFTYLESAAFSGNSKGMVALADAFYMNTERRDVLQAYWWYRIAETYGEDVQENIKRTEKYIENTKYNGY</sequence>
<accession>A0A1W0E7I4</accession>
<dbReference type="SMART" id="SM00671">
    <property type="entry name" value="SEL1"/>
    <property type="match status" value="2"/>
</dbReference>
<dbReference type="Proteomes" id="UP000192758">
    <property type="component" value="Unassembled WGS sequence"/>
</dbReference>
<dbReference type="VEuPathDB" id="MicrosporidiaDB:EHP00_1969"/>
<protein>
    <submittedName>
        <fullName evidence="2">Uncharacterized protein</fullName>
    </submittedName>
</protein>
<evidence type="ECO:0000256" key="1">
    <source>
        <dbReference type="ARBA" id="ARBA00022737"/>
    </source>
</evidence>
<dbReference type="EMBL" id="MNPJ01000013">
    <property type="protein sequence ID" value="OQS55227.1"/>
    <property type="molecule type" value="Genomic_DNA"/>
</dbReference>
<comment type="caution">
    <text evidence="2">The sequence shown here is derived from an EMBL/GenBank/DDBJ whole genome shotgun (WGS) entry which is preliminary data.</text>
</comment>
<dbReference type="SUPFAM" id="SSF81901">
    <property type="entry name" value="HCP-like"/>
    <property type="match status" value="1"/>
</dbReference>